<reference evidence="1 2" key="1">
    <citation type="submission" date="2020-06" db="EMBL/GenBank/DDBJ databases">
        <authorList>
            <person name="Li R."/>
            <person name="Bekaert M."/>
        </authorList>
    </citation>
    <scope>NUCLEOTIDE SEQUENCE [LARGE SCALE GENOMIC DNA]</scope>
    <source>
        <strain evidence="2">wild</strain>
    </source>
</reference>
<organism evidence="1 2">
    <name type="scientific">Mytilus coruscus</name>
    <name type="common">Sea mussel</name>
    <dbReference type="NCBI Taxonomy" id="42192"/>
    <lineage>
        <taxon>Eukaryota</taxon>
        <taxon>Metazoa</taxon>
        <taxon>Spiralia</taxon>
        <taxon>Lophotrochozoa</taxon>
        <taxon>Mollusca</taxon>
        <taxon>Bivalvia</taxon>
        <taxon>Autobranchia</taxon>
        <taxon>Pteriomorphia</taxon>
        <taxon>Mytilida</taxon>
        <taxon>Mytiloidea</taxon>
        <taxon>Mytilidae</taxon>
        <taxon>Mytilinae</taxon>
        <taxon>Mytilus</taxon>
    </lineage>
</organism>
<evidence type="ECO:0000313" key="2">
    <source>
        <dbReference type="Proteomes" id="UP000507470"/>
    </source>
</evidence>
<dbReference type="Proteomes" id="UP000507470">
    <property type="component" value="Unassembled WGS sequence"/>
</dbReference>
<evidence type="ECO:0000313" key="1">
    <source>
        <dbReference type="EMBL" id="CAC5412600.1"/>
    </source>
</evidence>
<protein>
    <submittedName>
        <fullName evidence="1">Uncharacterized protein</fullName>
    </submittedName>
</protein>
<accession>A0A6J8DWW2</accession>
<name>A0A6J8DWW2_MYTCO</name>
<gene>
    <name evidence="1" type="ORF">MCOR_45596</name>
</gene>
<dbReference type="AlphaFoldDB" id="A0A6J8DWW2"/>
<proteinExistence type="predicted"/>
<sequence>MVYIIPTKQRKRKLENEKEVTSAVKKHKRSHGVKINANMTFISNYKDFKVNQWIAVAGLSDWYIGQVKEILSEETATINFMERSITNTCTFKWCSPPAVETTYIKTVIHFDFDNEIGPNDSSLRSWKLEKNVCNQSLPNIEITALVLTKCESLVFLLIVL</sequence>
<dbReference type="EMBL" id="CACVKT020008064">
    <property type="protein sequence ID" value="CAC5412600.1"/>
    <property type="molecule type" value="Genomic_DNA"/>
</dbReference>
<keyword evidence="2" id="KW-1185">Reference proteome</keyword>